<keyword evidence="6" id="KW-0560">Oxidoreductase</keyword>
<evidence type="ECO:0000256" key="9">
    <source>
        <dbReference type="ARBA" id="ARBA00023160"/>
    </source>
</evidence>
<keyword evidence="4" id="KW-0444">Lipid biosynthesis</keyword>
<evidence type="ECO:0000256" key="7">
    <source>
        <dbReference type="ARBA" id="ARBA00023027"/>
    </source>
</evidence>
<evidence type="ECO:0000259" key="11">
    <source>
        <dbReference type="Pfam" id="PF07055"/>
    </source>
</evidence>
<dbReference type="Proteomes" id="UP000315938">
    <property type="component" value="Unassembled WGS sequence"/>
</dbReference>
<reference evidence="14 15" key="1">
    <citation type="submission" date="2019-07" db="EMBL/GenBank/DDBJ databases">
        <title>Genome sequence of Acholeplasma laidlawii strain with increased resistance to erythromycin.</title>
        <authorList>
            <person name="Medvedeva E.S."/>
            <person name="Baranova N.B."/>
            <person name="Siniagina M.N."/>
            <person name="Mouzykantov A."/>
            <person name="Chernova O.A."/>
            <person name="Chernov V.M."/>
        </authorList>
    </citation>
    <scope>NUCLEOTIDE SEQUENCE [LARGE SCALE GENOMIC DNA]</scope>
    <source>
        <strain evidence="14 15">PG8REry</strain>
    </source>
</reference>
<evidence type="ECO:0000256" key="10">
    <source>
        <dbReference type="ARBA" id="ARBA00048302"/>
    </source>
</evidence>
<dbReference type="GO" id="GO:0004318">
    <property type="term" value="F:enoyl-[acyl-carrier-protein] reductase (NADH) activity"/>
    <property type="evidence" value="ECO:0007669"/>
    <property type="project" value="TreeGrafter"/>
</dbReference>
<feature type="domain" description="Trans-2-enoyl-CoA reductase-like NAD(P)H binding" evidence="13">
    <location>
        <begin position="2"/>
        <end position="77"/>
    </location>
</feature>
<keyword evidence="8" id="KW-0443">Lipid metabolism</keyword>
<dbReference type="GO" id="GO:0006633">
    <property type="term" value="P:fatty acid biosynthetic process"/>
    <property type="evidence" value="ECO:0007669"/>
    <property type="project" value="UniProtKB-KW"/>
</dbReference>
<comment type="pathway">
    <text evidence="1">Lipid metabolism.</text>
</comment>
<evidence type="ECO:0000256" key="3">
    <source>
        <dbReference type="ARBA" id="ARBA00011983"/>
    </source>
</evidence>
<keyword evidence="5" id="KW-0276">Fatty acid metabolism</keyword>
<comment type="caution">
    <text evidence="14">The sequence shown here is derived from an EMBL/GenBank/DDBJ whole genome shotgun (WGS) entry which is preliminary data.</text>
</comment>
<evidence type="ECO:0000313" key="15">
    <source>
        <dbReference type="Proteomes" id="UP000315938"/>
    </source>
</evidence>
<sequence>MIIKPSIRSNFFTNSNPLGVQKMVNNYIEDVKKLPKYKGPKNVLIIGGSSGYGLASRISLAFASDANTINVSFESIPRGSKTGSAGYWNNLFFQDAVKDLNQKHFDFNADAFIPETKKAILEKIQKEFGQIDLLIYSLASGARKNVETGELIRSSIKPLGKPAVGRTIDIKSMHVEPLTVEPATEQETKDTVFVMGGGDWSDWVTYLDNAGVLAKDFKTISYTYIGGKNTDAIYRSGTIGQAKLDLEATADRLNTSLKAKYNGEALISSSKAIVSKASVFIPQMPIYVSYLFDEMTKNGTHETTLEHKHRLFKDMIYGNNRILDENGRIRLDHLEMDSKLQERINELMHKDIDQSFLDLEGTKLFLDEFYQINGFNVPGVNTDQEIDLDALQTTYKTDKYLDLLAD</sequence>
<dbReference type="RefSeq" id="WP_012242372.1">
    <property type="nucleotide sequence ID" value="NZ_JACAOE010000001.1"/>
</dbReference>
<dbReference type="PANTHER" id="PTHR37480:SF1">
    <property type="entry name" value="ENOYL-[ACYL-CARRIER-PROTEIN] REDUCTASE [NADH]"/>
    <property type="match status" value="1"/>
</dbReference>
<dbReference type="Pfam" id="PF07055">
    <property type="entry name" value="Eno-Rase_FAD_bd"/>
    <property type="match status" value="1"/>
</dbReference>
<feature type="domain" description="Enoyl reductase FAD binding" evidence="11">
    <location>
        <begin position="323"/>
        <end position="386"/>
    </location>
</feature>
<dbReference type="NCBIfam" id="NF010177">
    <property type="entry name" value="PRK13656.1"/>
    <property type="match status" value="1"/>
</dbReference>
<protein>
    <recommendedName>
        <fullName evidence="3">trans-2-enoyl-CoA reductase (NAD(+))</fullName>
        <ecNumber evidence="3">1.3.1.44</ecNumber>
    </recommendedName>
</protein>
<evidence type="ECO:0000259" key="13">
    <source>
        <dbReference type="Pfam" id="PF12242"/>
    </source>
</evidence>
<evidence type="ECO:0000313" key="14">
    <source>
        <dbReference type="EMBL" id="TRY00126.1"/>
    </source>
</evidence>
<name>A0A553IIW1_ACHLA</name>
<dbReference type="Pfam" id="PF12242">
    <property type="entry name" value="Eno-Rase_NADH_b"/>
    <property type="match status" value="1"/>
</dbReference>
<dbReference type="InterPro" id="IPR024910">
    <property type="entry name" value="Enoyl-CoA_Rdtase_cat_dom"/>
</dbReference>
<dbReference type="AlphaFoldDB" id="A0A553IIW1"/>
<dbReference type="EC" id="1.3.1.44" evidence="3"/>
<evidence type="ECO:0000256" key="1">
    <source>
        <dbReference type="ARBA" id="ARBA00005189"/>
    </source>
</evidence>
<dbReference type="PANTHER" id="PTHR37480">
    <property type="entry name" value="ENOYL-[ACYL-CARRIER-PROTEIN] REDUCTASE [NADH]"/>
    <property type="match status" value="1"/>
</dbReference>
<dbReference type="OMA" id="QIDMVVY"/>
<evidence type="ECO:0000259" key="12">
    <source>
        <dbReference type="Pfam" id="PF12241"/>
    </source>
</evidence>
<comment type="catalytic activity">
    <reaction evidence="10">
        <text>a 2,3-saturated acyl-CoA + NAD(+) = a (2E)-enoyl-CoA + NADH + H(+)</text>
        <dbReference type="Rhea" id="RHEA:18177"/>
        <dbReference type="ChEBI" id="CHEBI:15378"/>
        <dbReference type="ChEBI" id="CHEBI:57540"/>
        <dbReference type="ChEBI" id="CHEBI:57945"/>
        <dbReference type="ChEBI" id="CHEBI:58856"/>
        <dbReference type="ChEBI" id="CHEBI:65111"/>
        <dbReference type="EC" id="1.3.1.44"/>
    </reaction>
</comment>
<evidence type="ECO:0000256" key="6">
    <source>
        <dbReference type="ARBA" id="ARBA00023002"/>
    </source>
</evidence>
<dbReference type="GO" id="GO:0051287">
    <property type="term" value="F:NAD binding"/>
    <property type="evidence" value="ECO:0007669"/>
    <property type="project" value="TreeGrafter"/>
</dbReference>
<evidence type="ECO:0000256" key="5">
    <source>
        <dbReference type="ARBA" id="ARBA00022832"/>
    </source>
</evidence>
<organism evidence="14 15">
    <name type="scientific">Acholeplasma laidlawii</name>
    <dbReference type="NCBI Taxonomy" id="2148"/>
    <lineage>
        <taxon>Bacteria</taxon>
        <taxon>Bacillati</taxon>
        <taxon>Mycoplasmatota</taxon>
        <taxon>Mollicutes</taxon>
        <taxon>Acholeplasmatales</taxon>
        <taxon>Acholeplasmataceae</taxon>
        <taxon>Acholeplasma</taxon>
    </lineage>
</organism>
<dbReference type="GeneID" id="41338603"/>
<accession>A0A553IIW1</accession>
<evidence type="ECO:0000256" key="2">
    <source>
        <dbReference type="ARBA" id="ARBA00011245"/>
    </source>
</evidence>
<dbReference type="InterPro" id="IPR010758">
    <property type="entry name" value="Trans-2-enoyl-CoA_reductase"/>
</dbReference>
<dbReference type="GO" id="GO:0050343">
    <property type="term" value="F:trans-2-enoyl-CoA reductase (NADH) activity"/>
    <property type="evidence" value="ECO:0007669"/>
    <property type="project" value="UniProtKB-EC"/>
</dbReference>
<dbReference type="EMBL" id="VKID01000001">
    <property type="protein sequence ID" value="TRY00126.1"/>
    <property type="molecule type" value="Genomic_DNA"/>
</dbReference>
<gene>
    <name evidence="14" type="ORF">FNV44_03520</name>
</gene>
<dbReference type="InterPro" id="IPR050048">
    <property type="entry name" value="FabV-like_NADH_b"/>
</dbReference>
<evidence type="ECO:0000256" key="8">
    <source>
        <dbReference type="ARBA" id="ARBA00023098"/>
    </source>
</evidence>
<dbReference type="Gene3D" id="3.40.50.720">
    <property type="entry name" value="NAD(P)-binding Rossmann-like Domain"/>
    <property type="match status" value="1"/>
</dbReference>
<proteinExistence type="predicted"/>
<dbReference type="Pfam" id="PF12241">
    <property type="entry name" value="Enoyl_reductase"/>
    <property type="match status" value="1"/>
</dbReference>
<keyword evidence="7" id="KW-0520">NAD</keyword>
<feature type="domain" description="Trans-2-enoyl-CoA reductase catalytic" evidence="12">
    <location>
        <begin position="81"/>
        <end position="317"/>
    </location>
</feature>
<keyword evidence="9" id="KW-0275">Fatty acid biosynthesis</keyword>
<evidence type="ECO:0000256" key="4">
    <source>
        <dbReference type="ARBA" id="ARBA00022516"/>
    </source>
</evidence>
<comment type="subunit">
    <text evidence="2">Monomer.</text>
</comment>
<dbReference type="InterPro" id="IPR024906">
    <property type="entry name" value="Eno_Rdtase_FAD-bd_dom"/>
</dbReference>